<dbReference type="EMBL" id="LR796301">
    <property type="protein sequence ID" value="CAB4135505.1"/>
    <property type="molecule type" value="Genomic_DNA"/>
</dbReference>
<gene>
    <name evidence="1" type="ORF">UFOVP291_29</name>
</gene>
<evidence type="ECO:0000313" key="1">
    <source>
        <dbReference type="EMBL" id="CAB4135505.1"/>
    </source>
</evidence>
<organism evidence="1">
    <name type="scientific">uncultured Caudovirales phage</name>
    <dbReference type="NCBI Taxonomy" id="2100421"/>
    <lineage>
        <taxon>Viruses</taxon>
        <taxon>Duplodnaviria</taxon>
        <taxon>Heunggongvirae</taxon>
        <taxon>Uroviricota</taxon>
        <taxon>Caudoviricetes</taxon>
        <taxon>Peduoviridae</taxon>
        <taxon>Maltschvirus</taxon>
        <taxon>Maltschvirus maltsch</taxon>
    </lineage>
</organism>
<reference evidence="1" key="1">
    <citation type="submission" date="2020-04" db="EMBL/GenBank/DDBJ databases">
        <authorList>
            <person name="Chiriac C."/>
            <person name="Salcher M."/>
            <person name="Ghai R."/>
            <person name="Kavagutti S V."/>
        </authorList>
    </citation>
    <scope>NUCLEOTIDE SEQUENCE</scope>
</reference>
<name>A0A6J5LMB6_9CAUD</name>
<protein>
    <recommendedName>
        <fullName evidence="2">Helix-turn-helix domain containing protein</fullName>
    </recommendedName>
</protein>
<proteinExistence type="predicted"/>
<sequence length="87" mass="10017">MKPNDLLAAILREVNKEVDIIPAGWMTINQWAKKWGRSRSRARDYILRGCKLGIMEGRIFRCLHPKKGPFKVKHFGPTTCRKPKGKA</sequence>
<evidence type="ECO:0008006" key="2">
    <source>
        <dbReference type="Google" id="ProtNLM"/>
    </source>
</evidence>
<accession>A0A6J5LMB6</accession>